<feature type="region of interest" description="Disordered" evidence="13">
    <location>
        <begin position="960"/>
        <end position="1023"/>
    </location>
</feature>
<keyword evidence="5" id="KW-0479">Metal-binding</keyword>
<gene>
    <name evidence="18" type="ORF">PCL_02476</name>
</gene>
<dbReference type="SUPFAM" id="SSF81338">
    <property type="entry name" value="Aquaporin-like"/>
    <property type="match status" value="1"/>
</dbReference>
<keyword evidence="10" id="KW-0186">Copper</keyword>
<dbReference type="InterPro" id="IPR011707">
    <property type="entry name" value="Cu-oxidase-like_N"/>
</dbReference>
<keyword evidence="7" id="KW-0677">Repeat</keyword>
<keyword evidence="12" id="KW-0325">Glycoprotein</keyword>
<feature type="compositionally biased region" description="Basic residues" evidence="13">
    <location>
        <begin position="298"/>
        <end position="309"/>
    </location>
</feature>
<comment type="caution">
    <text evidence="18">The sequence shown here is derived from an EMBL/GenBank/DDBJ whole genome shotgun (WGS) entry which is preliminary data.</text>
</comment>
<dbReference type="InterPro" id="IPR002355">
    <property type="entry name" value="Cu_oxidase_Cu_BS"/>
</dbReference>
<dbReference type="InterPro" id="IPR011706">
    <property type="entry name" value="Cu-oxidase_C"/>
</dbReference>
<evidence type="ECO:0000256" key="3">
    <source>
        <dbReference type="ARBA" id="ARBA00022448"/>
    </source>
</evidence>
<dbReference type="PROSITE" id="PS00079">
    <property type="entry name" value="MULTICOPPER_OXIDASE1"/>
    <property type="match status" value="1"/>
</dbReference>
<feature type="region of interest" description="Disordered" evidence="13">
    <location>
        <begin position="1124"/>
        <end position="1166"/>
    </location>
</feature>
<dbReference type="Gene3D" id="1.20.1080.10">
    <property type="entry name" value="Glycerol uptake facilitator protein"/>
    <property type="match status" value="1"/>
</dbReference>
<dbReference type="PROSITE" id="PS00080">
    <property type="entry name" value="MULTICOPPER_OXIDASE2"/>
    <property type="match status" value="1"/>
</dbReference>
<dbReference type="InterPro" id="IPR022357">
    <property type="entry name" value="MIP_CS"/>
</dbReference>
<dbReference type="Proteomes" id="UP000245956">
    <property type="component" value="Unassembled WGS sequence"/>
</dbReference>
<feature type="transmembrane region" description="Helical" evidence="14">
    <location>
        <begin position="1364"/>
        <end position="1385"/>
    </location>
</feature>
<evidence type="ECO:0000256" key="2">
    <source>
        <dbReference type="ARBA" id="ARBA00010609"/>
    </source>
</evidence>
<evidence type="ECO:0000256" key="9">
    <source>
        <dbReference type="ARBA" id="ARBA00023002"/>
    </source>
</evidence>
<dbReference type="PROSITE" id="PS00221">
    <property type="entry name" value="MIP"/>
    <property type="match status" value="1"/>
</dbReference>
<organism evidence="18 19">
    <name type="scientific">Purpureocillium lilacinum</name>
    <name type="common">Paecilomyces lilacinus</name>
    <dbReference type="NCBI Taxonomy" id="33203"/>
    <lineage>
        <taxon>Eukaryota</taxon>
        <taxon>Fungi</taxon>
        <taxon>Dikarya</taxon>
        <taxon>Ascomycota</taxon>
        <taxon>Pezizomycotina</taxon>
        <taxon>Sordariomycetes</taxon>
        <taxon>Hypocreomycetidae</taxon>
        <taxon>Hypocreales</taxon>
        <taxon>Ophiocordycipitaceae</taxon>
        <taxon>Purpureocillium</taxon>
    </lineage>
</organism>
<dbReference type="PRINTS" id="PR00783">
    <property type="entry name" value="MINTRINSICP"/>
</dbReference>
<comment type="similarity">
    <text evidence="2">Belongs to the multicopper oxidase family.</text>
</comment>
<evidence type="ECO:0000259" key="17">
    <source>
        <dbReference type="Pfam" id="PF07732"/>
    </source>
</evidence>
<evidence type="ECO:0000256" key="10">
    <source>
        <dbReference type="ARBA" id="ARBA00023008"/>
    </source>
</evidence>
<feature type="transmembrane region" description="Helical" evidence="14">
    <location>
        <begin position="1280"/>
        <end position="1303"/>
    </location>
</feature>
<feature type="transmembrane region" description="Helical" evidence="14">
    <location>
        <begin position="1502"/>
        <end position="1524"/>
    </location>
</feature>
<dbReference type="InterPro" id="IPR008972">
    <property type="entry name" value="Cupredoxin"/>
</dbReference>
<keyword evidence="8 14" id="KW-1133">Transmembrane helix</keyword>
<evidence type="ECO:0000256" key="14">
    <source>
        <dbReference type="SAM" id="Phobius"/>
    </source>
</evidence>
<evidence type="ECO:0000313" key="18">
    <source>
        <dbReference type="EMBL" id="PWI68075.1"/>
    </source>
</evidence>
<dbReference type="SUPFAM" id="SSF49503">
    <property type="entry name" value="Cupredoxins"/>
    <property type="match status" value="3"/>
</dbReference>
<evidence type="ECO:0000256" key="5">
    <source>
        <dbReference type="ARBA" id="ARBA00022723"/>
    </source>
</evidence>
<dbReference type="PANTHER" id="PTHR11709:SF488">
    <property type="entry name" value="LACCASE-RELATED"/>
    <property type="match status" value="1"/>
</dbReference>
<feature type="transmembrane region" description="Helical" evidence="14">
    <location>
        <begin position="1309"/>
        <end position="1333"/>
    </location>
</feature>
<dbReference type="InterPro" id="IPR000425">
    <property type="entry name" value="MIP"/>
</dbReference>
<evidence type="ECO:0000256" key="4">
    <source>
        <dbReference type="ARBA" id="ARBA00022692"/>
    </source>
</evidence>
<evidence type="ECO:0000256" key="7">
    <source>
        <dbReference type="ARBA" id="ARBA00022737"/>
    </source>
</evidence>
<keyword evidence="6" id="KW-0732">Signal</keyword>
<feature type="compositionally biased region" description="Low complexity" evidence="13">
    <location>
        <begin position="994"/>
        <end position="1008"/>
    </location>
</feature>
<dbReference type="InterPro" id="IPR001117">
    <property type="entry name" value="Cu-oxidase_2nd"/>
</dbReference>
<comment type="subcellular location">
    <subcellularLocation>
        <location evidence="1">Membrane</location>
        <topology evidence="1">Multi-pass membrane protein</topology>
    </subcellularLocation>
</comment>
<evidence type="ECO:0000313" key="19">
    <source>
        <dbReference type="Proteomes" id="UP000245956"/>
    </source>
</evidence>
<feature type="transmembrane region" description="Helical" evidence="14">
    <location>
        <begin position="1425"/>
        <end position="1445"/>
    </location>
</feature>
<evidence type="ECO:0000259" key="15">
    <source>
        <dbReference type="Pfam" id="PF00394"/>
    </source>
</evidence>
<accession>A0A2U3E0P0</accession>
<dbReference type="Gene3D" id="2.60.40.420">
    <property type="entry name" value="Cupredoxins - blue copper proteins"/>
    <property type="match status" value="3"/>
</dbReference>
<dbReference type="PANTHER" id="PTHR11709">
    <property type="entry name" value="MULTI-COPPER OXIDASE"/>
    <property type="match status" value="1"/>
</dbReference>
<feature type="region of interest" description="Disordered" evidence="13">
    <location>
        <begin position="1175"/>
        <end position="1194"/>
    </location>
</feature>
<feature type="compositionally biased region" description="Polar residues" evidence="13">
    <location>
        <begin position="317"/>
        <end position="341"/>
    </location>
</feature>
<dbReference type="GO" id="GO:0016491">
    <property type="term" value="F:oxidoreductase activity"/>
    <property type="evidence" value="ECO:0007669"/>
    <property type="project" value="UniProtKB-KW"/>
</dbReference>
<keyword evidence="3" id="KW-0813">Transport</keyword>
<evidence type="ECO:0000256" key="11">
    <source>
        <dbReference type="ARBA" id="ARBA00023136"/>
    </source>
</evidence>
<dbReference type="EMBL" id="LCWV01000016">
    <property type="protein sequence ID" value="PWI68075.1"/>
    <property type="molecule type" value="Genomic_DNA"/>
</dbReference>
<reference evidence="18 19" key="1">
    <citation type="journal article" date="2016" name="Front. Microbiol.">
        <title>Genome and transcriptome sequences reveal the specific parasitism of the nematophagous Purpureocillium lilacinum 36-1.</title>
        <authorList>
            <person name="Xie J."/>
            <person name="Li S."/>
            <person name="Mo C."/>
            <person name="Xiao X."/>
            <person name="Peng D."/>
            <person name="Wang G."/>
            <person name="Xiao Y."/>
        </authorList>
    </citation>
    <scope>NUCLEOTIDE SEQUENCE [LARGE SCALE GENOMIC DNA]</scope>
    <source>
        <strain evidence="18 19">36-1</strain>
    </source>
</reference>
<dbReference type="InterPro" id="IPR045087">
    <property type="entry name" value="Cu-oxidase_fam"/>
</dbReference>
<evidence type="ECO:0000256" key="13">
    <source>
        <dbReference type="SAM" id="MobiDB-lite"/>
    </source>
</evidence>
<keyword evidence="4 14" id="KW-0812">Transmembrane</keyword>
<protein>
    <submittedName>
        <fullName evidence="18">Uncharacterized protein</fullName>
    </submittedName>
</protein>
<dbReference type="GO" id="GO:0016020">
    <property type="term" value="C:membrane"/>
    <property type="evidence" value="ECO:0007669"/>
    <property type="project" value="UniProtKB-SubCell"/>
</dbReference>
<dbReference type="GO" id="GO:0015267">
    <property type="term" value="F:channel activity"/>
    <property type="evidence" value="ECO:0007669"/>
    <property type="project" value="InterPro"/>
</dbReference>
<dbReference type="InterPro" id="IPR033138">
    <property type="entry name" value="Cu_oxidase_CS"/>
</dbReference>
<evidence type="ECO:0000259" key="16">
    <source>
        <dbReference type="Pfam" id="PF07731"/>
    </source>
</evidence>
<evidence type="ECO:0000256" key="12">
    <source>
        <dbReference type="ARBA" id="ARBA00023180"/>
    </source>
</evidence>
<dbReference type="Pfam" id="PF07731">
    <property type="entry name" value="Cu-oxidase_2"/>
    <property type="match status" value="1"/>
</dbReference>
<name>A0A2U3E0P0_PURLI</name>
<dbReference type="InterPro" id="IPR023271">
    <property type="entry name" value="Aquaporin-like"/>
</dbReference>
<keyword evidence="11 14" id="KW-0472">Membrane</keyword>
<feature type="domain" description="Plastocyanin-like" evidence="16">
    <location>
        <begin position="561"/>
        <end position="676"/>
    </location>
</feature>
<evidence type="ECO:0000256" key="8">
    <source>
        <dbReference type="ARBA" id="ARBA00022989"/>
    </source>
</evidence>
<keyword evidence="9" id="KW-0560">Oxidoreductase</keyword>
<feature type="domain" description="Plastocyanin-like" evidence="15">
    <location>
        <begin position="392"/>
        <end position="476"/>
    </location>
</feature>
<dbReference type="Pfam" id="PF07732">
    <property type="entry name" value="Cu-oxidase_3"/>
    <property type="match status" value="1"/>
</dbReference>
<dbReference type="Pfam" id="PF00230">
    <property type="entry name" value="MIP"/>
    <property type="match status" value="1"/>
</dbReference>
<dbReference type="GO" id="GO:0005507">
    <property type="term" value="F:copper ion binding"/>
    <property type="evidence" value="ECO:0007669"/>
    <property type="project" value="InterPro"/>
</dbReference>
<dbReference type="Pfam" id="PF00394">
    <property type="entry name" value="Cu-oxidase"/>
    <property type="match status" value="1"/>
</dbReference>
<feature type="region of interest" description="Disordered" evidence="13">
    <location>
        <begin position="298"/>
        <end position="351"/>
    </location>
</feature>
<dbReference type="CDD" id="cd13850">
    <property type="entry name" value="CuRO_1_Abr2_like"/>
    <property type="match status" value="1"/>
</dbReference>
<feature type="transmembrane region" description="Helical" evidence="14">
    <location>
        <begin position="1452"/>
        <end position="1473"/>
    </location>
</feature>
<sequence>MHSGFTVADDPQSRLAFAPRFQDPLRECYLNVVTALRRDLTRSWASSKDMQSKPRFNVCLLALLLYGVVARAALRQFNFTIHSALRSPDGHEREVFLINGRQPGPAIDVDEGDTIEVFVQNDLKVDTALHWHGLLQRGTPQMDGVPGVTQDPIPPGGNFTYRFSTTSEYGFYWYHSHFRAYYNDAIRGPLLIRPAASRPRPFLKTAKDENERAALLEAEREAASVMLNDWTHEPSDVIFERYQRTGAFPSCVDSILANGQGRVECLPQSVLEDYQMVFNVDAKDGPDTTHHELEVLSRHKGQARGGVKRSLRERQTHTNASELASATSPGRSAMPASSHTPSMHKLSPRGCMPPMMFNPGFDMSSLPPETCTNTSSSLLTIPANTTRGWLALNLVNAGAVSALRVSLDGHSMLVYAADGLYVQPQVVKVLHMELGQRYSVMVKLDQEPGSYSLRYSTYPSGDMQQVLQGRSIVVYDHSNVEATEGHAVAWMRINGSAIDGASVLDAPDLSPFDADVSPPPGPAGTTLSFQVNQTDTTVWALNGKPFEEPNTAIIHGERSSGWTADTTYHLPSNTTVDIILNVSNRSMDQMGHPLHLHGHKFWVLGSGTGSFPYDSVTEASPDVINLVDPPYRDTTALPPQGWVALRYVTDNPGAWIFHCHLQWHVVSGMAVVLVEGGGHMPVSAAGSGTYATPAKSVAGKDILDSVARVVLLASGFFAMCWANPMAETTRQPLQRNCAAPSRFSAANLSDVAFESAERSAEVPGGDEDALLAHLGTLELADMDDAVVELVGDFTFPVCGELVVLEVQGLIGGVRPRWRREPCRTICVVLKLGREAGPEVHGPQLCVRAVANGEAPIVQDDEDGEGWLALACIVGVSGGRLRALQGNAMPRLSGTGMQPWCERLAEGWLTMRIRGIPLWSWEADPAAWLARAAPEEIDEVATVVLPVWAMGRSRLQRTNGCEPPTPHARIHHHGRGTGDKFPAQKISPECLPGFSPESSPVAASDSVSPLRRDPPADKTTSCSSAAVAPSLLQPARDYLENMHNAPMETAETARLLHPQQSFQQPSVNSRPASRVAAWADSHHARPTAPALGSTGNIAGFAQCGCLHGKDGSLAAVLAPSCGGSPTSLLPRRRAPSPPVIDASKNQPAGGEAKIPRIGGSRGESGAVWGRHQQDSALYPGAQSSNGSPADAPLRPARPLSCIQSEGIAINYGRHSGRRYARVPIVIMSSDERLDRLRTNDLELGVTHAVERHITRNVVAPKPVTQRKLNYEERRPRWLRECMAEATGVFFYVFPGIASIASFTLNTTSPIGVTAFGSLFQIGWAFALGIAFAIITCAPTSGGHFNPAVTVALWVWQGFPTKKVPYYIFSQIFGAFMAGLVVMGMYWPQISEMKAELLAAGKPLVANGAPASILCSFPNPDQTNLGYVFLTEFFVDSFIGIVIWACLDPANPFVSAAGAPFVIGLAYAAMVWGFADITISTNLARDLGTRIVAAIFFGKEAFTYMGYTPIAVLVNIPATLLATGYYEMLMRDSLLNIHKGHAVHEEGEDGLMRHISRVTTGYDVDTIDGRRRDNREKRG</sequence>
<proteinExistence type="inferred from homology"/>
<feature type="domain" description="Plastocyanin-like" evidence="17">
    <location>
        <begin position="86"/>
        <end position="195"/>
    </location>
</feature>
<evidence type="ECO:0000256" key="6">
    <source>
        <dbReference type="ARBA" id="ARBA00022729"/>
    </source>
</evidence>
<evidence type="ECO:0000256" key="1">
    <source>
        <dbReference type="ARBA" id="ARBA00004141"/>
    </source>
</evidence>